<reference evidence="2" key="1">
    <citation type="journal article" date="2014" name="Front. Microbiol.">
        <title>High frequency of phylogenetically diverse reductive dehalogenase-homologous genes in deep subseafloor sedimentary metagenomes.</title>
        <authorList>
            <person name="Kawai M."/>
            <person name="Futagami T."/>
            <person name="Toyoda A."/>
            <person name="Takaki Y."/>
            <person name="Nishi S."/>
            <person name="Hori S."/>
            <person name="Arai W."/>
            <person name="Tsubouchi T."/>
            <person name="Morono Y."/>
            <person name="Uchiyama I."/>
            <person name="Ito T."/>
            <person name="Fujiyama A."/>
            <person name="Inagaki F."/>
            <person name="Takami H."/>
        </authorList>
    </citation>
    <scope>NUCLEOTIDE SEQUENCE</scope>
    <source>
        <strain evidence="2">Expedition CK06-06</strain>
    </source>
</reference>
<organism evidence="2">
    <name type="scientific">marine sediment metagenome</name>
    <dbReference type="NCBI Taxonomy" id="412755"/>
    <lineage>
        <taxon>unclassified sequences</taxon>
        <taxon>metagenomes</taxon>
        <taxon>ecological metagenomes</taxon>
    </lineage>
</organism>
<name>X0XPH3_9ZZZZ</name>
<feature type="region of interest" description="Disordered" evidence="1">
    <location>
        <begin position="28"/>
        <end position="56"/>
    </location>
</feature>
<protein>
    <submittedName>
        <fullName evidence="2">Uncharacterized protein</fullName>
    </submittedName>
</protein>
<dbReference type="EMBL" id="BARS01052726">
    <property type="protein sequence ID" value="GAG45100.1"/>
    <property type="molecule type" value="Genomic_DNA"/>
</dbReference>
<comment type="caution">
    <text evidence="2">The sequence shown here is derived from an EMBL/GenBank/DDBJ whole genome shotgun (WGS) entry which is preliminary data.</text>
</comment>
<accession>X0XPH3</accession>
<evidence type="ECO:0000256" key="1">
    <source>
        <dbReference type="SAM" id="MobiDB-lite"/>
    </source>
</evidence>
<proteinExistence type="predicted"/>
<evidence type="ECO:0000313" key="2">
    <source>
        <dbReference type="EMBL" id="GAG45100.1"/>
    </source>
</evidence>
<sequence>MAKKTIDPSTFLFRDTTVEKFLKNMDAKNKPGKKRKKTFEGPMGTGFKTKKPKTTA</sequence>
<gene>
    <name evidence="2" type="ORF">S01H1_78350</name>
</gene>
<dbReference type="AlphaFoldDB" id="X0XPH3"/>